<feature type="region of interest" description="Disordered" evidence="1">
    <location>
        <begin position="675"/>
        <end position="695"/>
    </location>
</feature>
<proteinExistence type="predicted"/>
<feature type="compositionally biased region" description="Polar residues" evidence="1">
    <location>
        <begin position="23"/>
        <end position="50"/>
    </location>
</feature>
<reference evidence="2" key="1">
    <citation type="submission" date="2020-01" db="EMBL/GenBank/DDBJ databases">
        <authorList>
            <consortium name="DOE Joint Genome Institute"/>
            <person name="Haridas S."/>
            <person name="Albert R."/>
            <person name="Binder M."/>
            <person name="Bloem J."/>
            <person name="Labutti K."/>
            <person name="Salamov A."/>
            <person name="Andreopoulos B."/>
            <person name="Baker S.E."/>
            <person name="Barry K."/>
            <person name="Bills G."/>
            <person name="Bluhm B.H."/>
            <person name="Cannon C."/>
            <person name="Castanera R."/>
            <person name="Culley D.E."/>
            <person name="Daum C."/>
            <person name="Ezra D."/>
            <person name="Gonzalez J.B."/>
            <person name="Henrissat B."/>
            <person name="Kuo A."/>
            <person name="Liang C."/>
            <person name="Lipzen A."/>
            <person name="Lutzoni F."/>
            <person name="Magnuson J."/>
            <person name="Mondo S."/>
            <person name="Nolan M."/>
            <person name="Ohm R."/>
            <person name="Pangilinan J."/>
            <person name="Park H.-J."/>
            <person name="Ramirez L."/>
            <person name="Alfaro M."/>
            <person name="Sun H."/>
            <person name="Tritt A."/>
            <person name="Yoshinaga Y."/>
            <person name="Zwiers L.-H."/>
            <person name="Turgeon B.G."/>
            <person name="Goodwin S.B."/>
            <person name="Spatafora J.W."/>
            <person name="Crous P.W."/>
            <person name="Grigoriev I.V."/>
        </authorList>
    </citation>
    <scope>NUCLEOTIDE SEQUENCE</scope>
    <source>
        <strain evidence="2">IPT5</strain>
    </source>
</reference>
<dbReference type="EMBL" id="MU006304">
    <property type="protein sequence ID" value="KAF2850921.1"/>
    <property type="molecule type" value="Genomic_DNA"/>
</dbReference>
<dbReference type="AlphaFoldDB" id="A0A6A7B609"/>
<evidence type="ECO:0000256" key="1">
    <source>
        <dbReference type="SAM" id="MobiDB-lite"/>
    </source>
</evidence>
<keyword evidence="3" id="KW-1185">Reference proteome</keyword>
<organism evidence="2 3">
    <name type="scientific">Plenodomus tracheiphilus IPT5</name>
    <dbReference type="NCBI Taxonomy" id="1408161"/>
    <lineage>
        <taxon>Eukaryota</taxon>
        <taxon>Fungi</taxon>
        <taxon>Dikarya</taxon>
        <taxon>Ascomycota</taxon>
        <taxon>Pezizomycotina</taxon>
        <taxon>Dothideomycetes</taxon>
        <taxon>Pleosporomycetidae</taxon>
        <taxon>Pleosporales</taxon>
        <taxon>Pleosporineae</taxon>
        <taxon>Leptosphaeriaceae</taxon>
        <taxon>Plenodomus</taxon>
    </lineage>
</organism>
<accession>A0A6A7B609</accession>
<feature type="compositionally biased region" description="Polar residues" evidence="1">
    <location>
        <begin position="85"/>
        <end position="103"/>
    </location>
</feature>
<dbReference type="Proteomes" id="UP000799423">
    <property type="component" value="Unassembled WGS sequence"/>
</dbReference>
<feature type="compositionally biased region" description="Low complexity" evidence="1">
    <location>
        <begin position="51"/>
        <end position="73"/>
    </location>
</feature>
<feature type="compositionally biased region" description="Polar residues" evidence="1">
    <location>
        <begin position="128"/>
        <end position="142"/>
    </location>
</feature>
<name>A0A6A7B609_9PLEO</name>
<feature type="region of interest" description="Disordered" evidence="1">
    <location>
        <begin position="1"/>
        <end position="160"/>
    </location>
</feature>
<protein>
    <submittedName>
        <fullName evidence="2">Uncharacterized protein</fullName>
    </submittedName>
</protein>
<evidence type="ECO:0000313" key="3">
    <source>
        <dbReference type="Proteomes" id="UP000799423"/>
    </source>
</evidence>
<gene>
    <name evidence="2" type="ORF">T440DRAFT_395850</name>
</gene>
<dbReference type="OrthoDB" id="5350396at2759"/>
<sequence length="695" mass="76795">MKPQKRSIKDFFSEVPRTPQPPKTSTTNANTLSTPKVKSVGTKSVESQKFTSQGNQSSSFASTSSTLSSPPTTVRALSAEAQLPVLSQTSANSGTSKRVVSNGQQVVLDSDSDDTDSLQSLDFGELQPKSTSTTKKLVSRSRNLSEEVADELRRPAKKGRTAKKSLAVIVETAQKNAEIERRIQEHKEALYRPAEDPIVENEAISEERLGQVVQDDEDPEKARRLYLAMQRTNTAQTEGVYYFFEATSESTAVRPKFPNKCLPKTQWASSLMNRTLRDQAFITGFAHQIFRIQELPEELASWMIDQFCYNRNEVLLTKYLEILESHHIHLRNLLDCDRINVLFKAMGASLKDLSLNTELSVISKIQGADEPVLPPSLKPIAGLLRRAAPVLRTKVRSHALHILFSVCLDSRVLGTAHVLDTIREAIEAITCNFTDYKKLVSGVGSPLPVEEHLLMQSQLSGVIPQLLSHITDPVLQQKLVCALPAGSPLTAYLQRYLAFSFLIFPGIVDVPLADPKIPQMLHKHLNTAPHFRINKHTNYSHLAARMTLLDISIGPGPLSVPYQPLVSPAPSQADSSPILAPFPDSSEIRDFNKEVDGLAQHIKFLGNSIVEAGAVVDLTILEAKDSTERLCARLEHAVRLGGKKVYNPFGGNDDEERQTKLSRFFSKPKKLSTPVPRGIFDNDDDGEEAGVGMDI</sequence>
<evidence type="ECO:0000313" key="2">
    <source>
        <dbReference type="EMBL" id="KAF2850921.1"/>
    </source>
</evidence>